<sequence>MYTKKLLLPMPYGISPVSIYFHSKIFIRGVLNELTSEEKNQDLIQTDTGRLIIKYRQLVVGEFYRQIIDNKFAKWNVDKILKPIIMPEVDLWKSVYQMLEKMSNLNSFATHPAHLLRELVEEGDLMVFIATYSGGKLRVKKYLALRQHQNRELQGCENPFDREESPHTWKIMDLAIKLANVDDEFRKRFYMPVVVARQKITAFMKKDRIRIYFKGKLQRQGRKKESISQKGYLVRVTKEKSLSR</sequence>
<dbReference type="RefSeq" id="WP_011319968.1">
    <property type="nucleotide sequence ID" value="NZ_JACKZP010000037.1"/>
</dbReference>
<comment type="caution">
    <text evidence="1">The sequence shown here is derived from an EMBL/GenBank/DDBJ whole genome shotgun (WGS) entry which is preliminary data.</text>
</comment>
<protein>
    <submittedName>
        <fullName evidence="1">Uncharacterized protein</fullName>
    </submittedName>
</protein>
<proteinExistence type="predicted"/>
<keyword evidence="2" id="KW-1185">Reference proteome</keyword>
<dbReference type="GeneID" id="58726019"/>
<reference evidence="1 2" key="1">
    <citation type="submission" date="2019-11" db="EMBL/GenBank/DDBJ databases">
        <title>Comparison of genomes from free-living endosymbiotic cyanobacteria isolated from Azolla.</title>
        <authorList>
            <person name="Thiel T."/>
            <person name="Pratte B."/>
        </authorList>
    </citation>
    <scope>NUCLEOTIDE SEQUENCE [LARGE SCALE GENOMIC DNA]</scope>
    <source>
        <strain evidence="1 2">N2B</strain>
    </source>
</reference>
<organism evidence="1 2">
    <name type="scientific">Trichormus variabilis N2B</name>
    <dbReference type="NCBI Taxonomy" id="2681315"/>
    <lineage>
        <taxon>Bacteria</taxon>
        <taxon>Bacillati</taxon>
        <taxon>Cyanobacteriota</taxon>
        <taxon>Cyanophyceae</taxon>
        <taxon>Nostocales</taxon>
        <taxon>Nostocaceae</taxon>
        <taxon>Trichormus</taxon>
    </lineage>
</organism>
<dbReference type="Proteomes" id="UP000570851">
    <property type="component" value="Unassembled WGS sequence"/>
</dbReference>
<accession>A0ABR6S8P2</accession>
<gene>
    <name evidence="1" type="ORF">GNE12_11730</name>
</gene>
<evidence type="ECO:0000313" key="2">
    <source>
        <dbReference type="Proteomes" id="UP000570851"/>
    </source>
</evidence>
<name>A0ABR6S8P2_ANAVA</name>
<evidence type="ECO:0000313" key="1">
    <source>
        <dbReference type="EMBL" id="MBC1302583.1"/>
    </source>
</evidence>
<dbReference type="EMBL" id="JACKZP010000037">
    <property type="protein sequence ID" value="MBC1302583.1"/>
    <property type="molecule type" value="Genomic_DNA"/>
</dbReference>